<dbReference type="KEGG" id="cqu:CpipJ_CPIJ009742"/>
<evidence type="ECO:0000256" key="1">
    <source>
        <dbReference type="SAM" id="MobiDB-lite"/>
    </source>
</evidence>
<dbReference type="InParanoid" id="B0WS56"/>
<dbReference type="Proteomes" id="UP000002320">
    <property type="component" value="Unassembled WGS sequence"/>
</dbReference>
<dbReference type="AlphaFoldDB" id="B0WS56"/>
<evidence type="ECO:0000313" key="4">
    <source>
        <dbReference type="Proteomes" id="UP000002320"/>
    </source>
</evidence>
<sequence length="157" mass="17370">MSTRRFHTFSSATKQSDSKSTHPESLIARSRIRFSCTPTSDIRPASKWGAAIGPSSTLINSVPSFGRVARGVTTSQLTWASTRVSPSDTCTLPHSEPKFSRSLRNSSNERPSTRCKTDEAKKLLTPVVRDRQISSVVVVCSEEEEEVVVEEQQQETK</sequence>
<organism>
    <name type="scientific">Culex quinquefasciatus</name>
    <name type="common">Southern house mosquito</name>
    <name type="synonym">Culex pungens</name>
    <dbReference type="NCBI Taxonomy" id="7176"/>
    <lineage>
        <taxon>Eukaryota</taxon>
        <taxon>Metazoa</taxon>
        <taxon>Ecdysozoa</taxon>
        <taxon>Arthropoda</taxon>
        <taxon>Hexapoda</taxon>
        <taxon>Insecta</taxon>
        <taxon>Pterygota</taxon>
        <taxon>Neoptera</taxon>
        <taxon>Endopterygota</taxon>
        <taxon>Diptera</taxon>
        <taxon>Nematocera</taxon>
        <taxon>Culicoidea</taxon>
        <taxon>Culicidae</taxon>
        <taxon>Culicinae</taxon>
        <taxon>Culicini</taxon>
        <taxon>Culex</taxon>
        <taxon>Culex</taxon>
    </lineage>
</organism>
<dbReference type="VEuPathDB" id="VectorBase:CPIJ009742"/>
<dbReference type="EMBL" id="DS232064">
    <property type="protein sequence ID" value="EDS33675.1"/>
    <property type="molecule type" value="Genomic_DNA"/>
</dbReference>
<keyword evidence="4" id="KW-1185">Reference proteome</keyword>
<dbReference type="EnsemblMetazoa" id="CPIJ009742-RA">
    <property type="protein sequence ID" value="CPIJ009742-PA"/>
    <property type="gene ID" value="CPIJ009742"/>
</dbReference>
<feature type="region of interest" description="Disordered" evidence="1">
    <location>
        <begin position="1"/>
        <end position="29"/>
    </location>
</feature>
<dbReference type="HOGENOM" id="CLU_1679665_0_0_1"/>
<evidence type="ECO:0000313" key="3">
    <source>
        <dbReference type="EnsemblMetazoa" id="CPIJ009742-PA"/>
    </source>
</evidence>
<feature type="region of interest" description="Disordered" evidence="1">
    <location>
        <begin position="83"/>
        <end position="116"/>
    </location>
</feature>
<protein>
    <submittedName>
        <fullName evidence="2 3">Uncharacterized protein</fullName>
    </submittedName>
</protein>
<feature type="compositionally biased region" description="Polar residues" evidence="1">
    <location>
        <begin position="83"/>
        <end position="92"/>
    </location>
</feature>
<name>B0WS56_CULQU</name>
<reference evidence="3" key="2">
    <citation type="submission" date="2021-02" db="UniProtKB">
        <authorList>
            <consortium name="EnsemblMetazoa"/>
        </authorList>
    </citation>
    <scope>IDENTIFICATION</scope>
    <source>
        <strain evidence="3">JHB</strain>
    </source>
</reference>
<evidence type="ECO:0000313" key="2">
    <source>
        <dbReference type="EMBL" id="EDS33675.1"/>
    </source>
</evidence>
<accession>B0WS56</accession>
<proteinExistence type="predicted"/>
<reference evidence="2" key="1">
    <citation type="submission" date="2007-03" db="EMBL/GenBank/DDBJ databases">
        <title>Annotation of Culex pipiens quinquefasciatus.</title>
        <authorList>
            <consortium name="The Broad Institute Genome Sequencing Platform"/>
            <person name="Atkinson P.W."/>
            <person name="Hemingway J."/>
            <person name="Christensen B.M."/>
            <person name="Higgs S."/>
            <person name="Kodira C."/>
            <person name="Hannick L."/>
            <person name="Megy K."/>
            <person name="O'Leary S."/>
            <person name="Pearson M."/>
            <person name="Haas B.J."/>
            <person name="Mauceli E."/>
            <person name="Wortman J.R."/>
            <person name="Lee N.H."/>
            <person name="Guigo R."/>
            <person name="Stanke M."/>
            <person name="Alvarado L."/>
            <person name="Amedeo P."/>
            <person name="Antoine C.H."/>
            <person name="Arensburger P."/>
            <person name="Bidwell S.L."/>
            <person name="Crawford M."/>
            <person name="Camaro F."/>
            <person name="Devon K."/>
            <person name="Engels R."/>
            <person name="Hammond M."/>
            <person name="Howarth C."/>
            <person name="Koehrsen M."/>
            <person name="Lawson D."/>
            <person name="Montgomery P."/>
            <person name="Nene V."/>
            <person name="Nusbaum C."/>
            <person name="Puiu D."/>
            <person name="Romero-Severson J."/>
            <person name="Severson D.W."/>
            <person name="Shumway M."/>
            <person name="Sisk P."/>
            <person name="Stolte C."/>
            <person name="Zeng Q."/>
            <person name="Eisenstadt E."/>
            <person name="Fraser-Liggett C."/>
            <person name="Strausberg R."/>
            <person name="Galagan J."/>
            <person name="Birren B."/>
            <person name="Collins F.H."/>
        </authorList>
    </citation>
    <scope>NUCLEOTIDE SEQUENCE [LARGE SCALE GENOMIC DNA]</scope>
    <source>
        <strain evidence="2">JHB</strain>
    </source>
</reference>
<gene>
    <name evidence="3" type="primary">6042420</name>
    <name evidence="2" type="ORF">CpipJ_CPIJ009742</name>
</gene>